<dbReference type="GO" id="GO:0042910">
    <property type="term" value="F:xenobiotic transmembrane transporter activity"/>
    <property type="evidence" value="ECO:0007669"/>
    <property type="project" value="TreeGrafter"/>
</dbReference>
<protein>
    <submittedName>
        <fullName evidence="2">Efflux RND transporter permease subunit</fullName>
    </submittedName>
</protein>
<evidence type="ECO:0000313" key="3">
    <source>
        <dbReference type="Proteomes" id="UP000483078"/>
    </source>
</evidence>
<evidence type="ECO:0000256" key="1">
    <source>
        <dbReference type="SAM" id="Phobius"/>
    </source>
</evidence>
<evidence type="ECO:0000313" key="2">
    <source>
        <dbReference type="EMBL" id="MTJ04379.1"/>
    </source>
</evidence>
<name>A0A7C9LL04_9RHOB</name>
<keyword evidence="1" id="KW-0472">Membrane</keyword>
<keyword evidence="1" id="KW-1133">Transmembrane helix</keyword>
<dbReference type="Gene3D" id="3.30.2090.10">
    <property type="entry name" value="Multidrug efflux transporter AcrB TolC docking domain, DN and DC subdomains"/>
    <property type="match status" value="2"/>
</dbReference>
<dbReference type="SUPFAM" id="SSF82714">
    <property type="entry name" value="Multidrug efflux transporter AcrB TolC docking domain, DN and DC subdomains"/>
    <property type="match status" value="2"/>
</dbReference>
<gene>
    <name evidence="2" type="ORF">FH759_06765</name>
</gene>
<dbReference type="Gene3D" id="3.30.70.1440">
    <property type="entry name" value="Multidrug efflux transporter AcrB pore domain"/>
    <property type="match status" value="1"/>
</dbReference>
<feature type="transmembrane region" description="Helical" evidence="1">
    <location>
        <begin position="961"/>
        <end position="981"/>
    </location>
</feature>
<feature type="transmembrane region" description="Helical" evidence="1">
    <location>
        <begin position="353"/>
        <end position="373"/>
    </location>
</feature>
<feature type="transmembrane region" description="Helical" evidence="1">
    <location>
        <begin position="993"/>
        <end position="1019"/>
    </location>
</feature>
<feature type="transmembrane region" description="Helical" evidence="1">
    <location>
        <begin position="914"/>
        <end position="940"/>
    </location>
</feature>
<feature type="transmembrane region" description="Helical" evidence="1">
    <location>
        <begin position="424"/>
        <end position="445"/>
    </location>
</feature>
<dbReference type="Proteomes" id="UP000483078">
    <property type="component" value="Unassembled WGS sequence"/>
</dbReference>
<feature type="transmembrane region" description="Helical" evidence="1">
    <location>
        <begin position="864"/>
        <end position="883"/>
    </location>
</feature>
<feature type="transmembrane region" description="Helical" evidence="1">
    <location>
        <begin position="521"/>
        <end position="543"/>
    </location>
</feature>
<accession>A0A7C9LL04</accession>
<dbReference type="Gene3D" id="1.20.1640.10">
    <property type="entry name" value="Multidrug efflux transporter AcrB transmembrane domain"/>
    <property type="match status" value="2"/>
</dbReference>
<dbReference type="EMBL" id="VENJ01000007">
    <property type="protein sequence ID" value="MTJ04379.1"/>
    <property type="molecule type" value="Genomic_DNA"/>
</dbReference>
<feature type="transmembrane region" description="Helical" evidence="1">
    <location>
        <begin position="379"/>
        <end position="403"/>
    </location>
</feature>
<organism evidence="2 3">
    <name type="scientific">Sediminimonas qiaohouensis</name>
    <dbReference type="NCBI Taxonomy" id="552061"/>
    <lineage>
        <taxon>Bacteria</taxon>
        <taxon>Pseudomonadati</taxon>
        <taxon>Pseudomonadota</taxon>
        <taxon>Alphaproteobacteria</taxon>
        <taxon>Rhodobacterales</taxon>
        <taxon>Roseobacteraceae</taxon>
        <taxon>Sediminimonas</taxon>
    </lineage>
</organism>
<dbReference type="SUPFAM" id="SSF82693">
    <property type="entry name" value="Multidrug efflux transporter AcrB pore domain, PN1, PN2, PC1 and PC2 subdomains"/>
    <property type="match status" value="2"/>
</dbReference>
<feature type="transmembrane region" description="Helical" evidence="1">
    <location>
        <begin position="451"/>
        <end position="475"/>
    </location>
</feature>
<keyword evidence="1" id="KW-0812">Transmembrane</keyword>
<dbReference type="InterPro" id="IPR027463">
    <property type="entry name" value="AcrB_DN_DC_subdom"/>
</dbReference>
<dbReference type="Gene3D" id="3.30.70.1320">
    <property type="entry name" value="Multidrug efflux transporter AcrB pore domain like"/>
    <property type="match status" value="1"/>
</dbReference>
<dbReference type="PANTHER" id="PTHR32063">
    <property type="match status" value="1"/>
</dbReference>
<proteinExistence type="predicted"/>
<dbReference type="Gene3D" id="3.30.70.1430">
    <property type="entry name" value="Multidrug efflux transporter AcrB pore domain"/>
    <property type="match status" value="2"/>
</dbReference>
<dbReference type="InterPro" id="IPR001036">
    <property type="entry name" value="Acrflvin-R"/>
</dbReference>
<feature type="transmembrane region" description="Helical" evidence="1">
    <location>
        <begin position="890"/>
        <end position="908"/>
    </location>
</feature>
<sequence>MIRWFGAHPTAANLLLVLMLVVGVMAAPTLKRETFPDFRATEAEITVTYRGASAAEVEDAICRRLWDGLQPVENLEELTCAAQDNVARAVATMMPGGDPLRFVNDLRTEVGAIDDLPDAADPPITRALHRTDIVTSVAVAGDIPLRDLDRYASALQDRLAALDGVARVDMSGLGERQFRITIPRAELDRHGLSAAALARTIGAQSVDRPAGTLQTPARDIRLRFADERRSAVELSELIVLSGAGGSDLMLGEIAQIEETFEPPEQRAQMDGQRAIFLQVRKPLEADALNVLDDVTALVARERAAVPGSLRVEIVQDMTSIVRERLFMLVQNGIIGLVLVVAVMSLFFRPGFAIWAAMGLPVAFMGAFAGMALMGLSVNMITLVALLMAIGIVMDDSIVISDAIADASAGGATRLEAAVAGARRVMPGVLSSFATTVAVFGPLSFLSGELGAVLEVLPVVLIAALAASLAEAFWILPHHLSHGLKSAETPPSNLRARFDRGFERVREGGVGRMADFAIRWRHLTAGGTIAVLIVTIAMLAGGYIKREAMPAIDGDVLEARIEMPQGTPLHRTEAVAARVIKALEAVNTRFSPDQPGGAALVRSVQTRFSQNATAAISGAHVATVSADLLGAETRATTLDQIIARWRTEMGDIPGPVDIILTEPGMGPQGIAVEIRLMAADLEVLERAGNALLHEVRSYAGVYNATHDLRPGKPELRLVLAEGATALGLSAEDVAGQLGAAFLGQVIGTVQEGDIAHEVELRTDALDRDSRADLREFNIALPGGSTVPLTTVARIEEARGWASVTHVDGVRTLTVQTDVDGRIGNADAIVNELRAGFLPALAERTEGLRYEIGGQSANSAETVGSILRGFLVGLVGIYVVLSYQFRSYAEPVIVMITIPLALIGVVWGHMAMGYNIAMPSLVGAASLAGIVVNNAILMVQVIKERAADGMALVQAAGQASRDRFRPILVSVSTTIMGLLPLLAETSTQAQTLKPLVISVVFGLLVSTVLVLMVLPSFYAILDDLGLARAGGEDEGDAA</sequence>
<feature type="transmembrane region" description="Helical" evidence="1">
    <location>
        <begin position="325"/>
        <end position="346"/>
    </location>
</feature>
<dbReference type="PRINTS" id="PR00702">
    <property type="entry name" value="ACRIFLAVINRP"/>
</dbReference>
<dbReference type="GO" id="GO:0005886">
    <property type="term" value="C:plasma membrane"/>
    <property type="evidence" value="ECO:0007669"/>
    <property type="project" value="TreeGrafter"/>
</dbReference>
<dbReference type="RefSeq" id="WP_273249020.1">
    <property type="nucleotide sequence ID" value="NZ_VENJ01000007.1"/>
</dbReference>
<dbReference type="Pfam" id="PF00873">
    <property type="entry name" value="ACR_tran"/>
    <property type="match status" value="1"/>
</dbReference>
<reference evidence="2 3" key="1">
    <citation type="submission" date="2019-06" db="EMBL/GenBank/DDBJ databases">
        <title>Enrichment of Autotrophic Halophilic Microorganisms from Red Sea Brine Pool Using Microbial Electrosynthesis System.</title>
        <authorList>
            <person name="Alqahtani M.F."/>
            <person name="Bajracharya S."/>
            <person name="Katuri K.P."/>
            <person name="Ali M."/>
            <person name="Saikaly P.E."/>
        </authorList>
    </citation>
    <scope>NUCLEOTIDE SEQUENCE [LARGE SCALE GENOMIC DNA]</scope>
    <source>
        <strain evidence="2">MES6</strain>
    </source>
</reference>
<dbReference type="SUPFAM" id="SSF82866">
    <property type="entry name" value="Multidrug efflux transporter AcrB transmembrane domain"/>
    <property type="match status" value="2"/>
</dbReference>
<dbReference type="AlphaFoldDB" id="A0A7C9LL04"/>
<dbReference type="PANTHER" id="PTHR32063:SF33">
    <property type="entry name" value="RND SUPERFAMILY EFFLUX PUMP PERMEASE COMPONENT"/>
    <property type="match status" value="1"/>
</dbReference>
<comment type="caution">
    <text evidence="2">The sequence shown here is derived from an EMBL/GenBank/DDBJ whole genome shotgun (WGS) entry which is preliminary data.</text>
</comment>